<feature type="transmembrane region" description="Helical" evidence="2">
    <location>
        <begin position="6"/>
        <end position="26"/>
    </location>
</feature>
<accession>A0ABM6FP07</accession>
<feature type="transmembrane region" description="Helical" evidence="2">
    <location>
        <begin position="96"/>
        <end position="115"/>
    </location>
</feature>
<keyword evidence="4" id="KW-1185">Reference proteome</keyword>
<evidence type="ECO:0000313" key="3">
    <source>
        <dbReference type="EMBL" id="AOZ47967.1"/>
    </source>
</evidence>
<keyword evidence="2" id="KW-0812">Transmembrane</keyword>
<feature type="region of interest" description="Disordered" evidence="1">
    <location>
        <begin position="226"/>
        <end position="266"/>
    </location>
</feature>
<feature type="transmembrane region" description="Helical" evidence="2">
    <location>
        <begin position="121"/>
        <end position="139"/>
    </location>
</feature>
<proteinExistence type="predicted"/>
<name>A0ABM6FP07_9ACTN</name>
<evidence type="ECO:0000313" key="4">
    <source>
        <dbReference type="Proteomes" id="UP000178666"/>
    </source>
</evidence>
<gene>
    <name evidence="3" type="ORF">A8L58_16205</name>
</gene>
<keyword evidence="2" id="KW-0472">Membrane</keyword>
<protein>
    <submittedName>
        <fullName evidence="3">Uncharacterized protein</fullName>
    </submittedName>
</protein>
<evidence type="ECO:0000256" key="1">
    <source>
        <dbReference type="SAM" id="MobiDB-lite"/>
    </source>
</evidence>
<dbReference type="EMBL" id="CP015970">
    <property type="protein sequence ID" value="AOZ47967.1"/>
    <property type="molecule type" value="Genomic_DNA"/>
</dbReference>
<dbReference type="Proteomes" id="UP000178666">
    <property type="component" value="Chromosome"/>
</dbReference>
<reference evidence="3 4" key="1">
    <citation type="journal article" date="2016" name="Plant Dis.">
        <title>Improved production of propionic acid using genome shuffling.</title>
        <authorList>
            <person name="Luna-Flores C.H."/>
            <person name="Palfreyman R.W."/>
            <person name="Kromer J.O."/>
            <person name="Nielsen L.K."/>
            <person name="Marcellin E."/>
        </authorList>
    </citation>
    <scope>NUCLEOTIDE SEQUENCE [LARGE SCALE GENOMIC DNA]</scope>
    <source>
        <strain evidence="3 4">F3E8</strain>
    </source>
</reference>
<feature type="region of interest" description="Disordered" evidence="1">
    <location>
        <begin position="168"/>
        <end position="188"/>
    </location>
</feature>
<evidence type="ECO:0000256" key="2">
    <source>
        <dbReference type="SAM" id="Phobius"/>
    </source>
</evidence>
<organism evidence="3 4">
    <name type="scientific">Acidipropionibacterium acidipropionici</name>
    <dbReference type="NCBI Taxonomy" id="1748"/>
    <lineage>
        <taxon>Bacteria</taxon>
        <taxon>Bacillati</taxon>
        <taxon>Actinomycetota</taxon>
        <taxon>Actinomycetes</taxon>
        <taxon>Propionibacteriales</taxon>
        <taxon>Propionibacteriaceae</taxon>
        <taxon>Acidipropionibacterium</taxon>
    </lineage>
</organism>
<sequence length="266" mass="28967">MGCVEAVIFGVLVVAWIAYLVPWFVIRRHDHSEETEEVAEFPDSMSIVRDGGLTISSQIPDAEPDLEVATPFTRAHARHEVQEAWADAALRRRRTLAVLLGLTTVSAVLGGTSVLSWWFTAGFGGLVVAFLVVSRFSVVSMRKRFDRRMELIDRGWDENTVAINLDDAFPASDDAPKSEGGPVSPAEYSVELNRPAPRTSGSLWEAVPVTAPTYVSKPVAARTVRTIDLSAPGPVIGQTKDPVTADRPQEEREDEPVSISGRAESA</sequence>
<keyword evidence="2" id="KW-1133">Transmembrane helix</keyword>